<reference evidence="2" key="1">
    <citation type="journal article" date="2023" name="G3 (Bethesda)">
        <title>Genome assembly and association tests identify interacting loci associated with vigor, precocity, and sex in interspecific pistachio rootstocks.</title>
        <authorList>
            <person name="Palmer W."/>
            <person name="Jacygrad E."/>
            <person name="Sagayaradj S."/>
            <person name="Cavanaugh K."/>
            <person name="Han R."/>
            <person name="Bertier L."/>
            <person name="Beede B."/>
            <person name="Kafkas S."/>
            <person name="Golino D."/>
            <person name="Preece J."/>
            <person name="Michelmore R."/>
        </authorList>
    </citation>
    <scope>NUCLEOTIDE SEQUENCE [LARGE SCALE GENOMIC DNA]</scope>
</reference>
<accession>A0ACC1BVD8</accession>
<comment type="caution">
    <text evidence="1">The sequence shown here is derived from an EMBL/GenBank/DDBJ whole genome shotgun (WGS) entry which is preliminary data.</text>
</comment>
<protein>
    <submittedName>
        <fullName evidence="1">Uncharacterized protein</fullName>
    </submittedName>
</protein>
<dbReference type="Proteomes" id="UP001164250">
    <property type="component" value="Chromosome 3"/>
</dbReference>
<organism evidence="1 2">
    <name type="scientific">Pistacia atlantica</name>
    <dbReference type="NCBI Taxonomy" id="434234"/>
    <lineage>
        <taxon>Eukaryota</taxon>
        <taxon>Viridiplantae</taxon>
        <taxon>Streptophyta</taxon>
        <taxon>Embryophyta</taxon>
        <taxon>Tracheophyta</taxon>
        <taxon>Spermatophyta</taxon>
        <taxon>Magnoliopsida</taxon>
        <taxon>eudicotyledons</taxon>
        <taxon>Gunneridae</taxon>
        <taxon>Pentapetalae</taxon>
        <taxon>rosids</taxon>
        <taxon>malvids</taxon>
        <taxon>Sapindales</taxon>
        <taxon>Anacardiaceae</taxon>
        <taxon>Pistacia</taxon>
    </lineage>
</organism>
<evidence type="ECO:0000313" key="1">
    <source>
        <dbReference type="EMBL" id="KAJ0103016.1"/>
    </source>
</evidence>
<name>A0ACC1BVD8_9ROSI</name>
<dbReference type="EMBL" id="CM047899">
    <property type="protein sequence ID" value="KAJ0103016.1"/>
    <property type="molecule type" value="Genomic_DNA"/>
</dbReference>
<proteinExistence type="predicted"/>
<keyword evidence="2" id="KW-1185">Reference proteome</keyword>
<gene>
    <name evidence="1" type="ORF">Patl1_04815</name>
</gene>
<sequence>MSCFPSFFRKKRVPFGKYAVDTKEDFSSIQDTNIYTYGELRRATENFSVANKIGQGGFGSVYKGRLKDGTLAAIKAWELYEKGELLQLVDALLNEDYNVEEADRYLKIALLCTQDMPKLRPSMSTVVQMLTGEIDVSEQKISKPGLLSELLGLKVGKGQKDESDGKNKALTQSADSGKLDGSSSSSGNMDTSYATMTFNSIYDRSN</sequence>
<evidence type="ECO:0000313" key="2">
    <source>
        <dbReference type="Proteomes" id="UP001164250"/>
    </source>
</evidence>